<reference evidence="4" key="1">
    <citation type="submission" date="2025-08" db="UniProtKB">
        <authorList>
            <consortium name="Ensembl"/>
        </authorList>
    </citation>
    <scope>IDENTIFICATION</scope>
</reference>
<dbReference type="GO" id="GO:0004523">
    <property type="term" value="F:RNA-DNA hybrid ribonuclease activity"/>
    <property type="evidence" value="ECO:0007669"/>
    <property type="project" value="UniProtKB-EC"/>
</dbReference>
<reference evidence="4" key="2">
    <citation type="submission" date="2025-09" db="UniProtKB">
        <authorList>
            <consortium name="Ensembl"/>
        </authorList>
    </citation>
    <scope>IDENTIFICATION</scope>
</reference>
<evidence type="ECO:0000256" key="2">
    <source>
        <dbReference type="ARBA" id="ARBA00012180"/>
    </source>
</evidence>
<dbReference type="Proteomes" id="UP000694569">
    <property type="component" value="Unplaced"/>
</dbReference>
<evidence type="ECO:0000256" key="1">
    <source>
        <dbReference type="ARBA" id="ARBA00010879"/>
    </source>
</evidence>
<evidence type="ECO:0000313" key="5">
    <source>
        <dbReference type="Proteomes" id="UP000694569"/>
    </source>
</evidence>
<dbReference type="InterPro" id="IPR043128">
    <property type="entry name" value="Rev_trsase/Diguanyl_cyclase"/>
</dbReference>
<evidence type="ECO:0000313" key="4">
    <source>
        <dbReference type="Ensembl" id="ENSLLEP00000007691.1"/>
    </source>
</evidence>
<dbReference type="Ensembl" id="ENSLLET00000008005.1">
    <property type="protein sequence ID" value="ENSLLEP00000007691.1"/>
    <property type="gene ID" value="ENSLLEG00000004886.1"/>
</dbReference>
<dbReference type="GeneTree" id="ENSGT01060000248530"/>
<name>A0A8C5M6Q2_9ANUR</name>
<dbReference type="AlphaFoldDB" id="A0A8C5M6Q2"/>
<keyword evidence="5" id="KW-1185">Reference proteome</keyword>
<dbReference type="InterPro" id="IPR000477">
    <property type="entry name" value="RT_dom"/>
</dbReference>
<organism evidence="4 5">
    <name type="scientific">Leptobrachium leishanense</name>
    <name type="common">Leishan spiny toad</name>
    <dbReference type="NCBI Taxonomy" id="445787"/>
    <lineage>
        <taxon>Eukaryota</taxon>
        <taxon>Metazoa</taxon>
        <taxon>Chordata</taxon>
        <taxon>Craniata</taxon>
        <taxon>Vertebrata</taxon>
        <taxon>Euteleostomi</taxon>
        <taxon>Amphibia</taxon>
        <taxon>Batrachia</taxon>
        <taxon>Anura</taxon>
        <taxon>Pelobatoidea</taxon>
        <taxon>Megophryidae</taxon>
        <taxon>Leptobrachium</taxon>
    </lineage>
</organism>
<dbReference type="CDD" id="cd01650">
    <property type="entry name" value="RT_nLTR_like"/>
    <property type="match status" value="1"/>
</dbReference>
<dbReference type="Gene3D" id="3.60.10.10">
    <property type="entry name" value="Endonuclease/exonuclease/phosphatase"/>
    <property type="match status" value="1"/>
</dbReference>
<dbReference type="SUPFAM" id="SSF56672">
    <property type="entry name" value="DNA/RNA polymerases"/>
    <property type="match status" value="1"/>
</dbReference>
<dbReference type="PROSITE" id="PS50878">
    <property type="entry name" value="RT_POL"/>
    <property type="match status" value="1"/>
</dbReference>
<dbReference type="Pfam" id="PF00078">
    <property type="entry name" value="RVT_1"/>
    <property type="match status" value="1"/>
</dbReference>
<proteinExistence type="inferred from homology"/>
<dbReference type="EC" id="3.1.26.4" evidence="2"/>
<evidence type="ECO:0000259" key="3">
    <source>
        <dbReference type="PROSITE" id="PS50878"/>
    </source>
</evidence>
<sequence>MTSLTISSWNIQGLNASAFGSKVNDPDFKHRLHNVDIQILLETWSRAQDDPQTPVGYREFSVPAQKDKSIKQGRHSGGIIIWYKEELHENIKAIKKGDSHIWIKISSSILTSQSDIFLCAAYIAPPESPYSKTDIYEVVQSEASHFQSLGHVLLYGDLNARTGREKDYVTSDGNTYILGAANYCQESIQTQRNSYDNTTNKSGRKLLNLCRSLGLYILNGRTKGDSLGRYTLSSHVGNSVVDYAITDMNSTHINAFTVTPQTHLSDHSQLLLYIKSSNKPSSKPHQSGLYNLPPSFKWTRHSTIAYREVINRPDIKDQLTDFQNHTYVLSPQGVNRAAKELHSILHTIAETSNIKKIKFKKSSNKQPNKWFDKECRTLRNNLRTVSNKKHREPDNIDLRITHGVLQKNYKQILKKKKQNLISKNLQQLEEALQDNSFWETWSQIGSGSKKKHLHIQNGNIWLNYFKSLYKDITKEELTGEQEHIIRRLHELEEKIKDFQNPLDTPITAQEVAEKIQDLRSKKASGMDGILPEMIKHGSPEVHTAICKVFNLVLSVGFYPQVWNQGLITPIHKSGDQYDPANYRGICVSSTLGKLFNSIQNKRILSFLTQHNVLNRSQAGFMPNHRTTDHIYTLHSLIKVHVHNTKHGKIFACFVDFKKAFDSVWHPGLFLKLLESGIGGKTYEVIKSSYNENFCSIKVNGKRTEYFRQARGVRQGCSLSPTLFNIYINGLAEALESSSAPGLTLHDTEVKFLLYADDLLLLSPTERGLQDSLEVLGKYSAAWALPVNQKKTKVMVFQRKNAKTKSSSFTLNDCTLEEANSYTYLGLETNRSGNFKPAIEALRDKACRTFYAIRRKLYKLKPPVRVWLKIFDSVITPILLYGSEVWGPITYPDQPKWDTSPTEIFHLEFCKHLLQVHRSTSNNACRAELGRLPLLLAVKKRALSYWDHLNISSLNSYHHKALLANKDHPKPCGLQQLISTLIIQSPHECNLTKYKIKALSNDSRENYIREWRHDIANSKKLTIYQSLQREYKLAPYLELLQDPKDRQILSRYRLSAHSLEIESGRHRQTYKPRENRLCQHCDQEALEDEVHFLLQCPMYSALRETHFQRLSALIPDFTSIEETRKLHIILGEEEPAVKISAQYVTECHRLRGT</sequence>
<accession>A0A8C5M6Q2</accession>
<dbReference type="OrthoDB" id="8961048at2759"/>
<protein>
    <recommendedName>
        <fullName evidence="2">ribonuclease H</fullName>
        <ecNumber evidence="2">3.1.26.4</ecNumber>
    </recommendedName>
</protein>
<dbReference type="Gene3D" id="3.30.70.270">
    <property type="match status" value="1"/>
</dbReference>
<comment type="similarity">
    <text evidence="1">Belongs to the beta type-B retroviral polymerase family. HERV class-II K(HML-2) pol subfamily.</text>
</comment>
<dbReference type="SUPFAM" id="SSF56219">
    <property type="entry name" value="DNase I-like"/>
    <property type="match status" value="1"/>
</dbReference>
<dbReference type="InterPro" id="IPR036691">
    <property type="entry name" value="Endo/exonu/phosph_ase_sf"/>
</dbReference>
<dbReference type="PANTHER" id="PTHR19446">
    <property type="entry name" value="REVERSE TRANSCRIPTASES"/>
    <property type="match status" value="1"/>
</dbReference>
<feature type="domain" description="Reverse transcriptase" evidence="3">
    <location>
        <begin position="551"/>
        <end position="828"/>
    </location>
</feature>
<dbReference type="InterPro" id="IPR043502">
    <property type="entry name" value="DNA/RNA_pol_sf"/>
</dbReference>